<keyword evidence="3" id="KW-1185">Reference proteome</keyword>
<accession>A0A9P5PFW5</accession>
<sequence>MGGAISIRRNPLWDCYGTVMGPYGTPIGLYATESCPPSADTRSPSKQPRRVPSKPSISPRASTADSSRITLPQTWTNNARVVLEDQIHSLKSLHSSVESDIMALRASLENVRDSADVLDTMKDLRHNFVEATKSLGEQFNVISDNVNNTCGLLHITVVCVTELQNYAQSHHQQIKTLQTSLDSLSASHDTLSSVVENNRAESRAAHNMKRLTPHEWDEHSPYIILLYGAPRFYCKRQ</sequence>
<feature type="compositionally biased region" description="Polar residues" evidence="1">
    <location>
        <begin position="55"/>
        <end position="68"/>
    </location>
</feature>
<protein>
    <submittedName>
        <fullName evidence="2">Uncharacterized protein</fullName>
    </submittedName>
</protein>
<proteinExistence type="predicted"/>
<evidence type="ECO:0000313" key="2">
    <source>
        <dbReference type="EMBL" id="KAF9064521.1"/>
    </source>
</evidence>
<organism evidence="2 3">
    <name type="scientific">Rhodocollybia butyracea</name>
    <dbReference type="NCBI Taxonomy" id="206335"/>
    <lineage>
        <taxon>Eukaryota</taxon>
        <taxon>Fungi</taxon>
        <taxon>Dikarya</taxon>
        <taxon>Basidiomycota</taxon>
        <taxon>Agaricomycotina</taxon>
        <taxon>Agaricomycetes</taxon>
        <taxon>Agaricomycetidae</taxon>
        <taxon>Agaricales</taxon>
        <taxon>Marasmiineae</taxon>
        <taxon>Omphalotaceae</taxon>
        <taxon>Rhodocollybia</taxon>
    </lineage>
</organism>
<dbReference type="EMBL" id="JADNRY010000121">
    <property type="protein sequence ID" value="KAF9064521.1"/>
    <property type="molecule type" value="Genomic_DNA"/>
</dbReference>
<name>A0A9P5PFW5_9AGAR</name>
<dbReference type="Proteomes" id="UP000772434">
    <property type="component" value="Unassembled WGS sequence"/>
</dbReference>
<feature type="region of interest" description="Disordered" evidence="1">
    <location>
        <begin position="34"/>
        <end position="68"/>
    </location>
</feature>
<evidence type="ECO:0000313" key="3">
    <source>
        <dbReference type="Proteomes" id="UP000772434"/>
    </source>
</evidence>
<gene>
    <name evidence="2" type="ORF">BDP27DRAFT_1425723</name>
</gene>
<comment type="caution">
    <text evidence="2">The sequence shown here is derived from an EMBL/GenBank/DDBJ whole genome shotgun (WGS) entry which is preliminary data.</text>
</comment>
<dbReference type="AlphaFoldDB" id="A0A9P5PFW5"/>
<reference evidence="2" key="1">
    <citation type="submission" date="2020-11" db="EMBL/GenBank/DDBJ databases">
        <authorList>
            <consortium name="DOE Joint Genome Institute"/>
            <person name="Ahrendt S."/>
            <person name="Riley R."/>
            <person name="Andreopoulos W."/>
            <person name="Labutti K."/>
            <person name="Pangilinan J."/>
            <person name="Ruiz-Duenas F.J."/>
            <person name="Barrasa J.M."/>
            <person name="Sanchez-Garcia M."/>
            <person name="Camarero S."/>
            <person name="Miyauchi S."/>
            <person name="Serrano A."/>
            <person name="Linde D."/>
            <person name="Babiker R."/>
            <person name="Drula E."/>
            <person name="Ayuso-Fernandez I."/>
            <person name="Pacheco R."/>
            <person name="Padilla G."/>
            <person name="Ferreira P."/>
            <person name="Barriuso J."/>
            <person name="Kellner H."/>
            <person name="Castanera R."/>
            <person name="Alfaro M."/>
            <person name="Ramirez L."/>
            <person name="Pisabarro A.G."/>
            <person name="Kuo A."/>
            <person name="Tritt A."/>
            <person name="Lipzen A."/>
            <person name="He G."/>
            <person name="Yan M."/>
            <person name="Ng V."/>
            <person name="Cullen D."/>
            <person name="Martin F."/>
            <person name="Rosso M.-N."/>
            <person name="Henrissat B."/>
            <person name="Hibbett D."/>
            <person name="Martinez A.T."/>
            <person name="Grigoriev I.V."/>
        </authorList>
    </citation>
    <scope>NUCLEOTIDE SEQUENCE</scope>
    <source>
        <strain evidence="2">AH 40177</strain>
    </source>
</reference>
<evidence type="ECO:0000256" key="1">
    <source>
        <dbReference type="SAM" id="MobiDB-lite"/>
    </source>
</evidence>